<gene>
    <name evidence="1" type="ORF">P174DRAFT_460334</name>
</gene>
<evidence type="ECO:0000313" key="1">
    <source>
        <dbReference type="EMBL" id="PKX94237.1"/>
    </source>
</evidence>
<dbReference type="VEuPathDB" id="FungiDB:P174DRAFT_460334"/>
<dbReference type="OMA" id="IKFECAE"/>
<evidence type="ECO:0008006" key="3">
    <source>
        <dbReference type="Google" id="ProtNLM"/>
    </source>
</evidence>
<evidence type="ECO:0000313" key="2">
    <source>
        <dbReference type="Proteomes" id="UP000234474"/>
    </source>
</evidence>
<reference evidence="2" key="1">
    <citation type="journal article" date="2018" name="Proc. Natl. Acad. Sci. U.S.A.">
        <title>Linking secondary metabolites to gene clusters through genome sequencing of six diverse Aspergillus species.</title>
        <authorList>
            <person name="Kaerboelling I."/>
            <person name="Vesth T.C."/>
            <person name="Frisvad J.C."/>
            <person name="Nybo J.L."/>
            <person name="Theobald S."/>
            <person name="Kuo A."/>
            <person name="Bowyer P."/>
            <person name="Matsuda Y."/>
            <person name="Mondo S."/>
            <person name="Lyhne E.K."/>
            <person name="Kogle M.E."/>
            <person name="Clum A."/>
            <person name="Lipzen A."/>
            <person name="Salamov A."/>
            <person name="Ngan C.Y."/>
            <person name="Daum C."/>
            <person name="Chiniquy J."/>
            <person name="Barry K."/>
            <person name="LaButti K."/>
            <person name="Haridas S."/>
            <person name="Simmons B.A."/>
            <person name="Magnuson J.K."/>
            <person name="Mortensen U.H."/>
            <person name="Larsen T.O."/>
            <person name="Grigoriev I.V."/>
            <person name="Baker S.E."/>
            <person name="Andersen M.R."/>
        </authorList>
    </citation>
    <scope>NUCLEOTIDE SEQUENCE [LARGE SCALE GENOMIC DNA]</scope>
    <source>
        <strain evidence="2">IBT 16806</strain>
    </source>
</reference>
<dbReference type="STRING" id="1392255.A0A2I1C9B7"/>
<name>A0A2I1C9B7_ASPN1</name>
<dbReference type="Proteomes" id="UP000234474">
    <property type="component" value="Unassembled WGS sequence"/>
</dbReference>
<proteinExistence type="predicted"/>
<protein>
    <recommendedName>
        <fullName evidence="3">HNH nuclease domain-containing protein</fullName>
    </recommendedName>
</protein>
<accession>A0A2I1C9B7</accession>
<dbReference type="AlphaFoldDB" id="A0A2I1C9B7"/>
<comment type="caution">
    <text evidence="1">The sequence shown here is derived from an EMBL/GenBank/DDBJ whole genome shotgun (WGS) entry which is preliminary data.</text>
</comment>
<keyword evidence="2" id="KW-1185">Reference proteome</keyword>
<dbReference type="OrthoDB" id="2104739at2759"/>
<dbReference type="EMBL" id="MSZS01000004">
    <property type="protein sequence ID" value="PKX94237.1"/>
    <property type="molecule type" value="Genomic_DNA"/>
</dbReference>
<dbReference type="GeneID" id="36537199"/>
<sequence>MAFVNTDERNVYDIKIYSEISSDALLVLPENRNIKFECAEGEDLPLPDPAYLGCHYRVAEILHASGLAQYIESKIQDWVDLKQSGGTDGSLRPDGSTDVTRILNTALWAAVAG</sequence>
<dbReference type="RefSeq" id="XP_024682832.1">
    <property type="nucleotide sequence ID" value="XM_024829873.1"/>
</dbReference>
<organism evidence="1 2">
    <name type="scientific">Aspergillus novofumigatus (strain IBT 16806)</name>
    <dbReference type="NCBI Taxonomy" id="1392255"/>
    <lineage>
        <taxon>Eukaryota</taxon>
        <taxon>Fungi</taxon>
        <taxon>Dikarya</taxon>
        <taxon>Ascomycota</taxon>
        <taxon>Pezizomycotina</taxon>
        <taxon>Eurotiomycetes</taxon>
        <taxon>Eurotiomycetidae</taxon>
        <taxon>Eurotiales</taxon>
        <taxon>Aspergillaceae</taxon>
        <taxon>Aspergillus</taxon>
        <taxon>Aspergillus subgen. Fumigati</taxon>
    </lineage>
</organism>